<feature type="transmembrane region" description="Helical" evidence="1">
    <location>
        <begin position="40"/>
        <end position="59"/>
    </location>
</feature>
<protein>
    <submittedName>
        <fullName evidence="3">DUF4405 domain-containing protein</fullName>
    </submittedName>
</protein>
<reference evidence="3" key="1">
    <citation type="submission" date="2020-10" db="EMBL/GenBank/DDBJ databases">
        <authorList>
            <person name="Gilroy R."/>
        </authorList>
    </citation>
    <scope>NUCLEOTIDE SEQUENCE</scope>
    <source>
        <strain evidence="3">D5-748</strain>
    </source>
</reference>
<keyword evidence="1" id="KW-1133">Transmembrane helix</keyword>
<sequence>MKTIFLIDWCLVPAFILSSVSGVALHIAGHGSDHAVWHNWALFHVAASLVFLVLVVMHVKTHWGWYRNAVKRGPGRKGRVTAAVTIAFAAISLTGIVLLGVNGANSSLGLWHYGLGLIGILLFSGHLIRRIPALRKSLAM</sequence>
<dbReference type="EMBL" id="JADIMO010000072">
    <property type="protein sequence ID" value="MBO8445193.1"/>
    <property type="molecule type" value="Genomic_DNA"/>
</dbReference>
<keyword evidence="1" id="KW-0812">Transmembrane</keyword>
<feature type="transmembrane region" description="Helical" evidence="1">
    <location>
        <begin position="110"/>
        <end position="128"/>
    </location>
</feature>
<feature type="transmembrane region" description="Helical" evidence="1">
    <location>
        <begin position="80"/>
        <end position="104"/>
    </location>
</feature>
<accession>A0A9D9EE42</accession>
<name>A0A9D9EE42_9BACT</name>
<dbReference type="Proteomes" id="UP000823619">
    <property type="component" value="Unassembled WGS sequence"/>
</dbReference>
<keyword evidence="1" id="KW-0472">Membrane</keyword>
<proteinExistence type="predicted"/>
<evidence type="ECO:0000256" key="1">
    <source>
        <dbReference type="SAM" id="Phobius"/>
    </source>
</evidence>
<organism evidence="3 4">
    <name type="scientific">Candidatus Cryptobacteroides merdavium</name>
    <dbReference type="NCBI Taxonomy" id="2840769"/>
    <lineage>
        <taxon>Bacteria</taxon>
        <taxon>Pseudomonadati</taxon>
        <taxon>Bacteroidota</taxon>
        <taxon>Bacteroidia</taxon>
        <taxon>Bacteroidales</taxon>
        <taxon>Candidatus Cryptobacteroides</taxon>
    </lineage>
</organism>
<dbReference type="InterPro" id="IPR025517">
    <property type="entry name" value="DUF4405"/>
</dbReference>
<evidence type="ECO:0000259" key="2">
    <source>
        <dbReference type="Pfam" id="PF14358"/>
    </source>
</evidence>
<dbReference type="AlphaFoldDB" id="A0A9D9EE42"/>
<gene>
    <name evidence="3" type="ORF">IAC23_05810</name>
</gene>
<feature type="domain" description="Flavinylation-associated cytochrome" evidence="2">
    <location>
        <begin position="6"/>
        <end position="63"/>
    </location>
</feature>
<evidence type="ECO:0000313" key="3">
    <source>
        <dbReference type="EMBL" id="MBO8445193.1"/>
    </source>
</evidence>
<feature type="transmembrane region" description="Helical" evidence="1">
    <location>
        <begin position="7"/>
        <end position="28"/>
    </location>
</feature>
<evidence type="ECO:0000313" key="4">
    <source>
        <dbReference type="Proteomes" id="UP000823619"/>
    </source>
</evidence>
<comment type="caution">
    <text evidence="3">The sequence shown here is derived from an EMBL/GenBank/DDBJ whole genome shotgun (WGS) entry which is preliminary data.</text>
</comment>
<dbReference type="Pfam" id="PF14358">
    <property type="entry name" value="DUF4405"/>
    <property type="match status" value="1"/>
</dbReference>
<reference evidence="3" key="2">
    <citation type="journal article" date="2021" name="PeerJ">
        <title>Extensive microbial diversity within the chicken gut microbiome revealed by metagenomics and culture.</title>
        <authorList>
            <person name="Gilroy R."/>
            <person name="Ravi A."/>
            <person name="Getino M."/>
            <person name="Pursley I."/>
            <person name="Horton D.L."/>
            <person name="Alikhan N.F."/>
            <person name="Baker D."/>
            <person name="Gharbi K."/>
            <person name="Hall N."/>
            <person name="Watson M."/>
            <person name="Adriaenssens E.M."/>
            <person name="Foster-Nyarko E."/>
            <person name="Jarju S."/>
            <person name="Secka A."/>
            <person name="Antonio M."/>
            <person name="Oren A."/>
            <person name="Chaudhuri R.R."/>
            <person name="La Ragione R."/>
            <person name="Hildebrand F."/>
            <person name="Pallen M.J."/>
        </authorList>
    </citation>
    <scope>NUCLEOTIDE SEQUENCE</scope>
    <source>
        <strain evidence="3">D5-748</strain>
    </source>
</reference>